<gene>
    <name evidence="1" type="ORF">PCOR1329_LOCUS15661</name>
</gene>
<accession>A0ABN9QZL5</accession>
<reference evidence="1" key="1">
    <citation type="submission" date="2023-10" db="EMBL/GenBank/DDBJ databases">
        <authorList>
            <person name="Chen Y."/>
            <person name="Shah S."/>
            <person name="Dougan E. K."/>
            <person name="Thang M."/>
            <person name="Chan C."/>
        </authorList>
    </citation>
    <scope>NUCLEOTIDE SEQUENCE [LARGE SCALE GENOMIC DNA]</scope>
</reference>
<dbReference type="InterPro" id="IPR027417">
    <property type="entry name" value="P-loop_NTPase"/>
</dbReference>
<dbReference type="EMBL" id="CAUYUJ010004758">
    <property type="protein sequence ID" value="CAK0810866.1"/>
    <property type="molecule type" value="Genomic_DNA"/>
</dbReference>
<keyword evidence="2" id="KW-1185">Reference proteome</keyword>
<name>A0ABN9QZL5_9DINO</name>
<evidence type="ECO:0000313" key="1">
    <source>
        <dbReference type="EMBL" id="CAK0810866.1"/>
    </source>
</evidence>
<dbReference type="SUPFAM" id="SSF52540">
    <property type="entry name" value="P-loop containing nucleoside triphosphate hydrolases"/>
    <property type="match status" value="1"/>
</dbReference>
<proteinExistence type="predicted"/>
<dbReference type="Proteomes" id="UP001189429">
    <property type="component" value="Unassembled WGS sequence"/>
</dbReference>
<comment type="caution">
    <text evidence="1">The sequence shown here is derived from an EMBL/GenBank/DDBJ whole genome shotgun (WGS) entry which is preliminary data.</text>
</comment>
<sequence length="262" mass="29687">MPTHRLQAWSTISIFYYMYHDGLVMGAENTKSKENGATVVIHVGPPKTGTKTVQQELCDRASLLEKEGWTFLRTKQFGSLAKGSQGKIQVVNVAACYDEMFVHFVVNQNQTSLDWLEYIDKLSGTSHHVVMSSEAFARRTLQIAQLASDLRHVATKIFVVYRPFYEWIASVYRQLNARRGISKAGFASWLTDSVMEEYAANLSSTSVYSKYAAHFSDVVMHSLNSSLLTKIACDDLGAPMACAWFRRSEMIHKNVKHRRCNR</sequence>
<protein>
    <submittedName>
        <fullName evidence="1">Uncharacterized protein</fullName>
    </submittedName>
</protein>
<evidence type="ECO:0000313" key="2">
    <source>
        <dbReference type="Proteomes" id="UP001189429"/>
    </source>
</evidence>
<organism evidence="1 2">
    <name type="scientific">Prorocentrum cordatum</name>
    <dbReference type="NCBI Taxonomy" id="2364126"/>
    <lineage>
        <taxon>Eukaryota</taxon>
        <taxon>Sar</taxon>
        <taxon>Alveolata</taxon>
        <taxon>Dinophyceae</taxon>
        <taxon>Prorocentrales</taxon>
        <taxon>Prorocentraceae</taxon>
        <taxon>Prorocentrum</taxon>
    </lineage>
</organism>